<keyword evidence="1" id="KW-0812">Transmembrane</keyword>
<evidence type="ECO:0000313" key="3">
    <source>
        <dbReference type="EMBL" id="RNF04978.1"/>
    </source>
</evidence>
<proteinExistence type="predicted"/>
<protein>
    <recommendedName>
        <fullName evidence="2">DUF7498 domain-containing protein</fullName>
    </recommendedName>
</protein>
<dbReference type="Pfam" id="PF24328">
    <property type="entry name" value="DUF7498"/>
    <property type="match status" value="1"/>
</dbReference>
<comment type="caution">
    <text evidence="3">The sequence shown here is derived from an EMBL/GenBank/DDBJ whole genome shotgun (WGS) entry which is preliminary data.</text>
</comment>
<evidence type="ECO:0000256" key="1">
    <source>
        <dbReference type="SAM" id="Phobius"/>
    </source>
</evidence>
<dbReference type="EMBL" id="MKGL01000147">
    <property type="protein sequence ID" value="RNF04978.1"/>
    <property type="molecule type" value="Genomic_DNA"/>
</dbReference>
<reference evidence="3 4" key="1">
    <citation type="journal article" date="2018" name="BMC Genomics">
        <title>Genomic comparison of Trypanosoma conorhini and Trypanosoma rangeli to Trypanosoma cruzi strains of high and low virulence.</title>
        <authorList>
            <person name="Bradwell K.R."/>
            <person name="Koparde V.N."/>
            <person name="Matveyev A.V."/>
            <person name="Serrano M.G."/>
            <person name="Alves J.M."/>
            <person name="Parikh H."/>
            <person name="Huang B."/>
            <person name="Lee V."/>
            <person name="Espinosa-Alvarez O."/>
            <person name="Ortiz P.A."/>
            <person name="Costa-Martins A.G."/>
            <person name="Teixeira M.M."/>
            <person name="Buck G.A."/>
        </authorList>
    </citation>
    <scope>NUCLEOTIDE SEQUENCE [LARGE SCALE GENOMIC DNA]</scope>
    <source>
        <strain evidence="3 4">AM80</strain>
    </source>
</reference>
<keyword evidence="4" id="KW-1185">Reference proteome</keyword>
<keyword evidence="1" id="KW-0472">Membrane</keyword>
<name>A0A3R7NMT3_TRYRA</name>
<organism evidence="3 4">
    <name type="scientific">Trypanosoma rangeli</name>
    <dbReference type="NCBI Taxonomy" id="5698"/>
    <lineage>
        <taxon>Eukaryota</taxon>
        <taxon>Discoba</taxon>
        <taxon>Euglenozoa</taxon>
        <taxon>Kinetoplastea</taxon>
        <taxon>Metakinetoplastina</taxon>
        <taxon>Trypanosomatida</taxon>
        <taxon>Trypanosomatidae</taxon>
        <taxon>Trypanosoma</taxon>
        <taxon>Herpetosoma</taxon>
    </lineage>
</organism>
<dbReference type="GeneID" id="40328747"/>
<dbReference type="RefSeq" id="XP_029238406.1">
    <property type="nucleotide sequence ID" value="XM_029381727.1"/>
</dbReference>
<feature type="transmembrane region" description="Helical" evidence="1">
    <location>
        <begin position="143"/>
        <end position="167"/>
    </location>
</feature>
<dbReference type="OrthoDB" id="252529at2759"/>
<evidence type="ECO:0000259" key="2">
    <source>
        <dbReference type="Pfam" id="PF24328"/>
    </source>
</evidence>
<sequence>TRNEIQVLPLVPLVESARGVCAATSAKCVTGAQMTFYGANFNPVEPSYNDVIVGEAVAANPILCRVTIATETELTCVLSIPRDKEHGTYSIRVRVRASETEWAAEQSAGFLVLGDDAHVPGWKANDAPHPVPANDDKGGNTALIVWLVFGSLLLVLLVVIIAMLVWFRMTSEKECDEMILLELQLLREMRESAELSK</sequence>
<feature type="non-terminal residue" evidence="3">
    <location>
        <position position="1"/>
    </location>
</feature>
<keyword evidence="1" id="KW-1133">Transmembrane helix</keyword>
<dbReference type="VEuPathDB" id="TriTrypDB:TRSC58_02793"/>
<dbReference type="InterPro" id="IPR055921">
    <property type="entry name" value="DUF7498"/>
</dbReference>
<evidence type="ECO:0000313" key="4">
    <source>
        <dbReference type="Proteomes" id="UP000283634"/>
    </source>
</evidence>
<gene>
    <name evidence="3" type="ORF">TraAM80_04814</name>
</gene>
<feature type="domain" description="DUF7498" evidence="2">
    <location>
        <begin position="19"/>
        <end position="114"/>
    </location>
</feature>
<dbReference type="AlphaFoldDB" id="A0A3R7NMT3"/>
<accession>A0A3R7NMT3</accession>
<dbReference type="Proteomes" id="UP000283634">
    <property type="component" value="Unassembled WGS sequence"/>
</dbReference>